<dbReference type="SMART" id="SM00994">
    <property type="entry name" value="zf-C4_ClpX"/>
    <property type="match status" value="1"/>
</dbReference>
<dbReference type="GO" id="GO:0046983">
    <property type="term" value="F:protein dimerization activity"/>
    <property type="evidence" value="ECO:0007669"/>
    <property type="project" value="UniProtKB-UniRule"/>
</dbReference>
<dbReference type="Gene3D" id="6.20.220.10">
    <property type="entry name" value="ClpX chaperone, C4-type zinc finger domain"/>
    <property type="match status" value="1"/>
</dbReference>
<dbReference type="InterPro" id="IPR003593">
    <property type="entry name" value="AAA+_ATPase"/>
</dbReference>
<dbReference type="GO" id="GO:0051082">
    <property type="term" value="F:unfolded protein binding"/>
    <property type="evidence" value="ECO:0007669"/>
    <property type="project" value="UniProtKB-UniRule"/>
</dbReference>
<dbReference type="PROSITE" id="PS51902">
    <property type="entry name" value="CLPX_ZB"/>
    <property type="match status" value="1"/>
</dbReference>
<feature type="binding site" evidence="6 7">
    <location>
        <position position="13"/>
    </location>
    <ligand>
        <name>Zn(2+)</name>
        <dbReference type="ChEBI" id="CHEBI:29105"/>
    </ligand>
</feature>
<dbReference type="Pfam" id="PF07724">
    <property type="entry name" value="AAA_2"/>
    <property type="match status" value="1"/>
</dbReference>
<dbReference type="GO" id="GO:0008233">
    <property type="term" value="F:peptidase activity"/>
    <property type="evidence" value="ECO:0007669"/>
    <property type="project" value="UniProtKB-KW"/>
</dbReference>
<evidence type="ECO:0000256" key="3">
    <source>
        <dbReference type="ARBA" id="ARBA00022833"/>
    </source>
</evidence>
<feature type="binding site" evidence="6 7">
    <location>
        <position position="16"/>
    </location>
    <ligand>
        <name>Zn(2+)</name>
        <dbReference type="ChEBI" id="CHEBI:29105"/>
    </ligand>
</feature>
<dbReference type="CDD" id="cd19497">
    <property type="entry name" value="RecA-like_ClpX"/>
    <property type="match status" value="1"/>
</dbReference>
<keyword evidence="2 6" id="KW-0547">Nucleotide-binding</keyword>
<dbReference type="FunFam" id="1.10.8.60:FF:000002">
    <property type="entry name" value="ATP-dependent Clp protease ATP-binding subunit ClpX"/>
    <property type="match status" value="1"/>
</dbReference>
<dbReference type="InterPro" id="IPR027417">
    <property type="entry name" value="P-loop_NTPase"/>
</dbReference>
<evidence type="ECO:0000256" key="4">
    <source>
        <dbReference type="ARBA" id="ARBA00022840"/>
    </source>
</evidence>
<reference evidence="9 10" key="1">
    <citation type="submission" date="2019-08" db="EMBL/GenBank/DDBJ databases">
        <title>Agrococcus lahaulensis sp. nov., isolated from a cold desert of the Indian Himalayas.</title>
        <authorList>
            <person name="Qu J.H."/>
        </authorList>
    </citation>
    <scope>NUCLEOTIDE SEQUENCE [LARGE SCALE GENOMIC DNA]</scope>
    <source>
        <strain evidence="9 10">NS18</strain>
    </source>
</reference>
<gene>
    <name evidence="6 9" type="primary">clpX</name>
    <name evidence="9" type="ORF">FQ330_10900</name>
</gene>
<dbReference type="InterPro" id="IPR004487">
    <property type="entry name" value="Clp_protease_ATP-bd_su_ClpX"/>
</dbReference>
<dbReference type="Gene3D" id="3.40.50.300">
    <property type="entry name" value="P-loop containing nucleotide triphosphate hydrolases"/>
    <property type="match status" value="1"/>
</dbReference>
<keyword evidence="3 6" id="KW-0862">Zinc</keyword>
<dbReference type="GO" id="GO:0008270">
    <property type="term" value="F:zinc ion binding"/>
    <property type="evidence" value="ECO:0007669"/>
    <property type="project" value="UniProtKB-UniRule"/>
</dbReference>
<comment type="caution">
    <text evidence="9">The sequence shown here is derived from an EMBL/GenBank/DDBJ whole genome shotgun (WGS) entry which is preliminary data.</text>
</comment>
<dbReference type="Pfam" id="PF10431">
    <property type="entry name" value="ClpB_D2-small"/>
    <property type="match status" value="1"/>
</dbReference>
<dbReference type="Gene3D" id="1.10.8.60">
    <property type="match status" value="1"/>
</dbReference>
<dbReference type="Pfam" id="PF06689">
    <property type="entry name" value="zf-C4_ClpX"/>
    <property type="match status" value="1"/>
</dbReference>
<evidence type="ECO:0000256" key="1">
    <source>
        <dbReference type="ARBA" id="ARBA00022723"/>
    </source>
</evidence>
<keyword evidence="4 6" id="KW-0067">ATP-binding</keyword>
<proteinExistence type="inferred from homology"/>
<dbReference type="HAMAP" id="MF_00175">
    <property type="entry name" value="ClpX"/>
    <property type="match status" value="1"/>
</dbReference>
<keyword evidence="9" id="KW-0645">Protease</keyword>
<dbReference type="RefSeq" id="WP_128190254.1">
    <property type="nucleotide sequence ID" value="NZ_JBFBFL010000008.1"/>
</dbReference>
<dbReference type="GO" id="GO:0051603">
    <property type="term" value="P:proteolysis involved in protein catabolic process"/>
    <property type="evidence" value="ECO:0007669"/>
    <property type="project" value="TreeGrafter"/>
</dbReference>
<dbReference type="GO" id="GO:0009376">
    <property type="term" value="C:HslUV protease complex"/>
    <property type="evidence" value="ECO:0007669"/>
    <property type="project" value="TreeGrafter"/>
</dbReference>
<comment type="subunit">
    <text evidence="6">Component of the ClpX-ClpP complex. Forms a hexameric ring that, in the presence of ATP, binds to fourteen ClpP subunits assembled into a disk-like structure with a central cavity, resembling the structure of eukaryotic proteasomes.</text>
</comment>
<dbReference type="EMBL" id="VOIR01000016">
    <property type="protein sequence ID" value="KAA6431269.1"/>
    <property type="molecule type" value="Genomic_DNA"/>
</dbReference>
<dbReference type="SMART" id="SM01086">
    <property type="entry name" value="ClpB_D2-small"/>
    <property type="match status" value="1"/>
</dbReference>
<evidence type="ECO:0000313" key="9">
    <source>
        <dbReference type="EMBL" id="KAA6431269.1"/>
    </source>
</evidence>
<evidence type="ECO:0000259" key="8">
    <source>
        <dbReference type="PROSITE" id="PS51902"/>
    </source>
</evidence>
<dbReference type="PANTHER" id="PTHR48102:SF7">
    <property type="entry name" value="ATP-DEPENDENT CLP PROTEASE ATP-BINDING SUBUNIT CLPX-LIKE, MITOCHONDRIAL"/>
    <property type="match status" value="1"/>
</dbReference>
<keyword evidence="10" id="KW-1185">Reference proteome</keyword>
<dbReference type="SMART" id="SM00382">
    <property type="entry name" value="AAA"/>
    <property type="match status" value="1"/>
</dbReference>
<dbReference type="NCBIfam" id="TIGR00382">
    <property type="entry name" value="clpX"/>
    <property type="match status" value="1"/>
</dbReference>
<dbReference type="SUPFAM" id="SSF52540">
    <property type="entry name" value="P-loop containing nucleoside triphosphate hydrolases"/>
    <property type="match status" value="1"/>
</dbReference>
<organism evidence="9 10">
    <name type="scientific">Agrococcus sediminis</name>
    <dbReference type="NCBI Taxonomy" id="2599924"/>
    <lineage>
        <taxon>Bacteria</taxon>
        <taxon>Bacillati</taxon>
        <taxon>Actinomycetota</taxon>
        <taxon>Actinomycetes</taxon>
        <taxon>Micrococcales</taxon>
        <taxon>Microbacteriaceae</taxon>
        <taxon>Agrococcus</taxon>
    </lineage>
</organism>
<dbReference type="GO" id="GO:0016887">
    <property type="term" value="F:ATP hydrolysis activity"/>
    <property type="evidence" value="ECO:0007669"/>
    <property type="project" value="InterPro"/>
</dbReference>
<dbReference type="OrthoDB" id="9804062at2"/>
<evidence type="ECO:0000256" key="6">
    <source>
        <dbReference type="HAMAP-Rule" id="MF_00175"/>
    </source>
</evidence>
<dbReference type="InterPro" id="IPR046425">
    <property type="entry name" value="ClpX_bact"/>
</dbReference>
<protein>
    <recommendedName>
        <fullName evidence="6">ATP-dependent Clp protease ATP-binding subunit ClpX</fullName>
    </recommendedName>
</protein>
<dbReference type="InterPro" id="IPR003959">
    <property type="entry name" value="ATPase_AAA_core"/>
</dbReference>
<dbReference type="GO" id="GO:0051301">
    <property type="term" value="P:cell division"/>
    <property type="evidence" value="ECO:0007669"/>
    <property type="project" value="TreeGrafter"/>
</dbReference>
<keyword evidence="5 6" id="KW-0143">Chaperone</keyword>
<evidence type="ECO:0000313" key="10">
    <source>
        <dbReference type="Proteomes" id="UP000323221"/>
    </source>
</evidence>
<feature type="domain" description="ClpX-type ZB" evidence="8">
    <location>
        <begin position="1"/>
        <end position="54"/>
    </location>
</feature>
<dbReference type="InterPro" id="IPR019489">
    <property type="entry name" value="Clp_ATPase_C"/>
</dbReference>
<dbReference type="NCBIfam" id="NF003745">
    <property type="entry name" value="PRK05342.1"/>
    <property type="match status" value="1"/>
</dbReference>
<dbReference type="GO" id="GO:0005524">
    <property type="term" value="F:ATP binding"/>
    <property type="evidence" value="ECO:0007669"/>
    <property type="project" value="UniProtKB-UniRule"/>
</dbReference>
<feature type="binding site" evidence="6 7">
    <location>
        <position position="38"/>
    </location>
    <ligand>
        <name>Zn(2+)</name>
        <dbReference type="ChEBI" id="CHEBI:29105"/>
    </ligand>
</feature>
<keyword evidence="9" id="KW-0378">Hydrolase</keyword>
<dbReference type="AlphaFoldDB" id="A0A5M8Q5Y1"/>
<accession>A0A5M8Q5Y1</accession>
<comment type="function">
    <text evidence="6">ATP-dependent specificity component of the Clp protease. It directs the protease to specific substrates. Can perform chaperone functions in the absence of ClpP.</text>
</comment>
<evidence type="ECO:0000256" key="7">
    <source>
        <dbReference type="PROSITE-ProRule" id="PRU01250"/>
    </source>
</evidence>
<dbReference type="GO" id="GO:0140662">
    <property type="term" value="F:ATP-dependent protein folding chaperone"/>
    <property type="evidence" value="ECO:0007669"/>
    <property type="project" value="InterPro"/>
</dbReference>
<evidence type="ECO:0000256" key="2">
    <source>
        <dbReference type="ARBA" id="ARBA00022741"/>
    </source>
</evidence>
<keyword evidence="1 6" id="KW-0479">Metal-binding</keyword>
<comment type="caution">
    <text evidence="6">Lacks conserved residue(s) required for the propagation of feature annotation.</text>
</comment>
<dbReference type="PANTHER" id="PTHR48102">
    <property type="entry name" value="ATP-DEPENDENT CLP PROTEASE ATP-BINDING SUBUNIT CLPX-LIKE, MITOCHONDRIAL-RELATED"/>
    <property type="match status" value="1"/>
</dbReference>
<dbReference type="InterPro" id="IPR010603">
    <property type="entry name" value="Znf_CppX_C4"/>
</dbReference>
<dbReference type="SUPFAM" id="SSF57716">
    <property type="entry name" value="Glucocorticoid receptor-like (DNA-binding domain)"/>
    <property type="match status" value="1"/>
</dbReference>
<dbReference type="InterPro" id="IPR059188">
    <property type="entry name" value="Znf_CLPX-like"/>
</dbReference>
<evidence type="ECO:0000256" key="5">
    <source>
        <dbReference type="ARBA" id="ARBA00023186"/>
    </source>
</evidence>
<sequence length="425" mass="45568">MARLGESGDLLKCSFCGKSQKQVQQLIAGPAVYICDECVELCNEIIEERAAEAGEASEHEGFTLPKPREIFAFLEEYVVGQASAKQSLSVAVYNHYKRIAAAQQLASADAAGDAVEIQKSNILMVGPTGCGKSYLAATLAKQLNVPFAVADATALTEAGYVGEDVENILLKLIQAADYDVKRAETGIVFIDEIDKVARKAENPSITRDVSGEGVQQALLKIIEGTVASVPPQGGRKHPNSEFIQIDTSNVLFIVAGAFAGLEDIIANRSGKRGIGFGAPVSSLKPDLNVFQDVLPEDLHKFGLIPEFIGRLPVIATVSPLDQAALVEILSEPRNALVKQYQRIFEIDGVKLDFEPEALQAIADLAVDRKTGARGLRSILETVLAPVMFEVPSKEGVERVIVTKESVAGTEQPIILTADDIQELSA</sequence>
<dbReference type="FunFam" id="3.40.50.300:FF:000005">
    <property type="entry name" value="ATP-dependent Clp protease ATP-binding subunit ClpX"/>
    <property type="match status" value="1"/>
</dbReference>
<dbReference type="InterPro" id="IPR038366">
    <property type="entry name" value="Znf_CppX_C4_sf"/>
</dbReference>
<dbReference type="Proteomes" id="UP000323221">
    <property type="component" value="Unassembled WGS sequence"/>
</dbReference>
<feature type="binding site" evidence="6 7">
    <location>
        <position position="35"/>
    </location>
    <ligand>
        <name>Zn(2+)</name>
        <dbReference type="ChEBI" id="CHEBI:29105"/>
    </ligand>
</feature>
<dbReference type="InterPro" id="IPR050052">
    <property type="entry name" value="ATP-dep_Clp_protease_ClpX"/>
</dbReference>
<comment type="similarity">
    <text evidence="6 7">Belongs to the ClpX chaperone family.</text>
</comment>
<name>A0A5M8Q5Y1_9MICO</name>